<organism evidence="3 4">
    <name type="scientific">Paenibacillus vini</name>
    <dbReference type="NCBI Taxonomy" id="1476024"/>
    <lineage>
        <taxon>Bacteria</taxon>
        <taxon>Bacillati</taxon>
        <taxon>Bacillota</taxon>
        <taxon>Bacilli</taxon>
        <taxon>Bacillales</taxon>
        <taxon>Paenibacillaceae</taxon>
        <taxon>Paenibacillus</taxon>
    </lineage>
</organism>
<sequence>MKLLLLSEELTRQYCRKILMPEGATEILADIANKINRDQKLYDIYTEFYKNYIDSGHWTTTWDSPPMDPYVEEIFGKEASLFYLHAALQRLPLTEQRYAERGLSEQLLVETLSDIGVWVQHAYNLLGHYAIRNFGWIWRHLEARMFRLGGIQFMATEFSGVVKGFYNENEKSCLFLCGEGMELRANGDMQGVCNKEKTTDGFVTEYRETEDYFIGNPITPLGKGLNKQVKLKKKEWTKVLDKGDTVFEIHIPRNTPFDMESIQANYKQAKEFHAAHFPEIESKGMVCHTWLFTPQLREMLPPTSNIVKFQKQFYLYPTAGSVRFLWNFVFNDLTELKDAKPDNSLRKQVLRYLEEGKEIFDMNGIFLDICGDFGTVTYETE</sequence>
<accession>A0ABQ4M798</accession>
<evidence type="ECO:0000313" key="3">
    <source>
        <dbReference type="EMBL" id="GIP51310.1"/>
    </source>
</evidence>
<comment type="caution">
    <text evidence="3">The sequence shown here is derived from an EMBL/GenBank/DDBJ whole genome shotgun (WGS) entry which is preliminary data.</text>
</comment>
<evidence type="ECO:0008006" key="5">
    <source>
        <dbReference type="Google" id="ProtNLM"/>
    </source>
</evidence>
<evidence type="ECO:0000259" key="1">
    <source>
        <dbReference type="Pfam" id="PF18082"/>
    </source>
</evidence>
<name>A0ABQ4M798_9BACL</name>
<evidence type="ECO:0000313" key="4">
    <source>
        <dbReference type="Proteomes" id="UP000679992"/>
    </source>
</evidence>
<dbReference type="Pfam" id="PF18082">
    <property type="entry name" value="NAT_N"/>
    <property type="match status" value="1"/>
</dbReference>
<evidence type="ECO:0000259" key="2">
    <source>
        <dbReference type="Pfam" id="PF18164"/>
    </source>
</evidence>
<feature type="domain" description="N-acyltransferase N-terminal" evidence="1">
    <location>
        <begin position="12"/>
        <end position="142"/>
    </location>
</feature>
<feature type="domain" description="GNAT-like C-terminal" evidence="2">
    <location>
        <begin position="145"/>
        <end position="366"/>
    </location>
</feature>
<dbReference type="EMBL" id="BOSL01000001">
    <property type="protein sequence ID" value="GIP51310.1"/>
    <property type="molecule type" value="Genomic_DNA"/>
</dbReference>
<reference evidence="3 4" key="1">
    <citation type="submission" date="2021-03" db="EMBL/GenBank/DDBJ databases">
        <title>Antimicrobial resistance genes in bacteria isolated from Japanese honey, and their potential for conferring macrolide and lincosamide resistance in the American foulbrood pathogen Paenibacillus larvae.</title>
        <authorList>
            <person name="Okamoto M."/>
            <person name="Kumagai M."/>
            <person name="Kanamori H."/>
            <person name="Takamatsu D."/>
        </authorList>
    </citation>
    <scope>NUCLEOTIDE SEQUENCE [LARGE SCALE GENOMIC DNA]</scope>
    <source>
        <strain evidence="3 4">J42TS3</strain>
    </source>
</reference>
<protein>
    <recommendedName>
        <fullName evidence="5">GNAT-like C-terminal domain-containing protein</fullName>
    </recommendedName>
</protein>
<dbReference type="Gene3D" id="3.40.630.120">
    <property type="match status" value="1"/>
</dbReference>
<dbReference type="InterPro" id="IPR041644">
    <property type="entry name" value="GNAT_C"/>
</dbReference>
<dbReference type="RefSeq" id="WP_213653534.1">
    <property type="nucleotide sequence ID" value="NZ_BOSL01000001.1"/>
</dbReference>
<dbReference type="InterPro" id="IPR041273">
    <property type="entry name" value="NAT_N"/>
</dbReference>
<gene>
    <name evidence="3" type="ORF">J42TS3_03450</name>
</gene>
<dbReference type="Proteomes" id="UP000679992">
    <property type="component" value="Unassembled WGS sequence"/>
</dbReference>
<keyword evidence="4" id="KW-1185">Reference proteome</keyword>
<proteinExistence type="predicted"/>
<dbReference type="Pfam" id="PF18164">
    <property type="entry name" value="GNAT_C"/>
    <property type="match status" value="1"/>
</dbReference>